<evidence type="ECO:0000313" key="3">
    <source>
        <dbReference type="Proteomes" id="UP000249557"/>
    </source>
</evidence>
<sequence length="254" mass="27050">MAIDDFTYTQNATYVPQATTDMSGAQVDEIERQAKAQVVNVQEQTARAGDSEKELSSKTSGGPSAGASSGNGNAEATLYGDIIMDALGLKAVSSALDMFDTRMKDRSDLHAPGSSPDSKPRTMDQMIRDSVRGGGSDGVLLGGQKKKRSEEVLMGANIASQSLTEQGKGAVSTWDVKSAKIAGVARARELTFGLGNNNDFVLQGVQRVRNDHNAMLGAASRMAPGMGMNGPSYRPQETLRRAREAEEQDSWRTS</sequence>
<dbReference type="Proteomes" id="UP000249557">
    <property type="component" value="Unassembled WGS sequence"/>
</dbReference>
<gene>
    <name evidence="2" type="ORF">DI626_00755</name>
</gene>
<evidence type="ECO:0000256" key="1">
    <source>
        <dbReference type="SAM" id="MobiDB-lite"/>
    </source>
</evidence>
<dbReference type="EMBL" id="QFNK01000006">
    <property type="protein sequence ID" value="PZO88837.1"/>
    <property type="molecule type" value="Genomic_DNA"/>
</dbReference>
<organism evidence="2 3">
    <name type="scientific">Micavibrio aeruginosavorus</name>
    <dbReference type="NCBI Taxonomy" id="349221"/>
    <lineage>
        <taxon>Bacteria</taxon>
        <taxon>Pseudomonadati</taxon>
        <taxon>Bdellovibrionota</taxon>
        <taxon>Bdellovibrionia</taxon>
        <taxon>Bdellovibrionales</taxon>
        <taxon>Pseudobdellovibrionaceae</taxon>
        <taxon>Micavibrio</taxon>
    </lineage>
</organism>
<evidence type="ECO:0000313" key="2">
    <source>
        <dbReference type="EMBL" id="PZO88837.1"/>
    </source>
</evidence>
<dbReference type="AlphaFoldDB" id="A0A2W5A6E7"/>
<proteinExistence type="predicted"/>
<name>A0A2W5A6E7_9BACT</name>
<protein>
    <submittedName>
        <fullName evidence="2">Uncharacterized protein</fullName>
    </submittedName>
</protein>
<reference evidence="2 3" key="1">
    <citation type="submission" date="2017-08" db="EMBL/GenBank/DDBJ databases">
        <title>Infants hospitalized years apart are colonized by the same room-sourced microbial strains.</title>
        <authorList>
            <person name="Brooks B."/>
            <person name="Olm M.R."/>
            <person name="Firek B.A."/>
            <person name="Baker R."/>
            <person name="Thomas B.C."/>
            <person name="Morowitz M.J."/>
            <person name="Banfield J.F."/>
        </authorList>
    </citation>
    <scope>NUCLEOTIDE SEQUENCE [LARGE SCALE GENOMIC DNA]</scope>
    <source>
        <strain evidence="2">S2_018_000_R2_104</strain>
    </source>
</reference>
<feature type="compositionally biased region" description="Low complexity" evidence="1">
    <location>
        <begin position="57"/>
        <end position="71"/>
    </location>
</feature>
<feature type="region of interest" description="Disordered" evidence="1">
    <location>
        <begin position="41"/>
        <end position="71"/>
    </location>
</feature>
<feature type="region of interest" description="Disordered" evidence="1">
    <location>
        <begin position="221"/>
        <end position="254"/>
    </location>
</feature>
<comment type="caution">
    <text evidence="2">The sequence shown here is derived from an EMBL/GenBank/DDBJ whole genome shotgun (WGS) entry which is preliminary data.</text>
</comment>
<accession>A0A2W5A6E7</accession>